<evidence type="ECO:0000313" key="8">
    <source>
        <dbReference type="EMBL" id="KAA8548210.1"/>
    </source>
</evidence>
<dbReference type="InterPro" id="IPR006909">
    <property type="entry name" value="Rad21/Rec8_C_eu"/>
</dbReference>
<feature type="domain" description="Rad21/Rec8-like protein C-terminal eukaryotic" evidence="7">
    <location>
        <begin position="289"/>
        <end position="337"/>
    </location>
</feature>
<organism evidence="8 9">
    <name type="scientific">Nyssa sinensis</name>
    <dbReference type="NCBI Taxonomy" id="561372"/>
    <lineage>
        <taxon>Eukaryota</taxon>
        <taxon>Viridiplantae</taxon>
        <taxon>Streptophyta</taxon>
        <taxon>Embryophyta</taxon>
        <taxon>Tracheophyta</taxon>
        <taxon>Spermatophyta</taxon>
        <taxon>Magnoliopsida</taxon>
        <taxon>eudicotyledons</taxon>
        <taxon>Gunneridae</taxon>
        <taxon>Pentapetalae</taxon>
        <taxon>asterids</taxon>
        <taxon>Cornales</taxon>
        <taxon>Nyssaceae</taxon>
        <taxon>Nyssa</taxon>
    </lineage>
</organism>
<dbReference type="PANTHER" id="PTHR12585:SF73">
    <property type="entry name" value="SISTER CHROMATID COHESION 1 PROTEIN 2"/>
    <property type="match status" value="1"/>
</dbReference>
<protein>
    <recommendedName>
        <fullName evidence="7">Rad21/Rec8-like protein C-terminal eukaryotic domain-containing protein</fullName>
    </recommendedName>
</protein>
<sequence>MISPESIKSRLTMQDHLVFAINVTPESNIPDASGATTPDFIVVRTPAAKEFEKVSRKRRCFFDDIIVLPNQLLKQQIDNSSDLVCKRRKAPHTALRVWKANQISSLPRSFLEPLLPDISSELRSLFCKRKLKTPKPVENVEAPENVDVLGSPTVHSSLNQIANALSTPVVEAPENVDVIGFPIVHRSPDQTDIAPSTPVTHSTSVRLHAVAEISNSDRVGPASSFESIRKEPSQCENQEFDISLLDEEVNSLEGDKQEMYGWSMRTRTVAGYLHRSFLNEKTRRGNAEVNLLQVLKGKTRKESARLFYEILVLKTGEFVDVKQDNAYGAILMLETPKLLGSCEVDAVYAS</sequence>
<evidence type="ECO:0000256" key="2">
    <source>
        <dbReference type="ARBA" id="ARBA00009870"/>
    </source>
</evidence>
<name>A0A5J5C241_9ASTE</name>
<evidence type="ECO:0000256" key="3">
    <source>
        <dbReference type="ARBA" id="ARBA00022776"/>
    </source>
</evidence>
<dbReference type="Proteomes" id="UP000325577">
    <property type="component" value="Linkage Group LG1"/>
</dbReference>
<dbReference type="OrthoDB" id="10071381at2759"/>
<evidence type="ECO:0000256" key="4">
    <source>
        <dbReference type="ARBA" id="ARBA00022829"/>
    </source>
</evidence>
<dbReference type="Pfam" id="PF04824">
    <property type="entry name" value="Rad21_Rec8"/>
    <property type="match status" value="1"/>
</dbReference>
<dbReference type="Gene3D" id="1.10.10.580">
    <property type="entry name" value="Structural maintenance of chromosome 1. Chain E"/>
    <property type="match status" value="1"/>
</dbReference>
<evidence type="ECO:0000256" key="1">
    <source>
        <dbReference type="ARBA" id="ARBA00004123"/>
    </source>
</evidence>
<dbReference type="AlphaFoldDB" id="A0A5J5C241"/>
<dbReference type="EMBL" id="CM018032">
    <property type="protein sequence ID" value="KAA8548210.1"/>
    <property type="molecule type" value="Genomic_DNA"/>
</dbReference>
<accession>A0A5J5C241</accession>
<reference evidence="8 9" key="1">
    <citation type="submission" date="2019-09" db="EMBL/GenBank/DDBJ databases">
        <title>A chromosome-level genome assembly of the Chinese tupelo Nyssa sinensis.</title>
        <authorList>
            <person name="Yang X."/>
            <person name="Kang M."/>
            <person name="Yang Y."/>
            <person name="Xiong H."/>
            <person name="Wang M."/>
            <person name="Zhang Z."/>
            <person name="Wang Z."/>
            <person name="Wu H."/>
            <person name="Ma T."/>
            <person name="Liu J."/>
            <person name="Xi Z."/>
        </authorList>
    </citation>
    <scope>NUCLEOTIDE SEQUENCE [LARGE SCALE GENOMIC DNA]</scope>
    <source>
        <strain evidence="8">J267</strain>
        <tissue evidence="8">Leaf</tissue>
    </source>
</reference>
<dbReference type="SUPFAM" id="SSF46785">
    <property type="entry name" value="Winged helix' DNA-binding domain"/>
    <property type="match status" value="1"/>
</dbReference>
<dbReference type="InterPro" id="IPR039781">
    <property type="entry name" value="Rad21/Rec8-like"/>
</dbReference>
<dbReference type="GO" id="GO:0008278">
    <property type="term" value="C:cohesin complex"/>
    <property type="evidence" value="ECO:0007669"/>
    <property type="project" value="InterPro"/>
</dbReference>
<dbReference type="CDD" id="cd21793">
    <property type="entry name" value="Rad21_Rec8_M_AtSYN1-like"/>
    <property type="match status" value="1"/>
</dbReference>
<keyword evidence="5" id="KW-0539">Nucleus</keyword>
<comment type="subunit">
    <text evidence="6">Component of the cohesin complex.</text>
</comment>
<comment type="similarity">
    <text evidence="2">Belongs to the rad21 family.</text>
</comment>
<evidence type="ECO:0000256" key="5">
    <source>
        <dbReference type="ARBA" id="ARBA00023242"/>
    </source>
</evidence>
<dbReference type="GO" id="GO:0003682">
    <property type="term" value="F:chromatin binding"/>
    <property type="evidence" value="ECO:0007669"/>
    <property type="project" value="TreeGrafter"/>
</dbReference>
<dbReference type="InterPro" id="IPR023093">
    <property type="entry name" value="ScpA-like_C"/>
</dbReference>
<keyword evidence="9" id="KW-1185">Reference proteome</keyword>
<dbReference type="InterPro" id="IPR036390">
    <property type="entry name" value="WH_DNA-bd_sf"/>
</dbReference>
<evidence type="ECO:0000256" key="6">
    <source>
        <dbReference type="ARBA" id="ARBA00064543"/>
    </source>
</evidence>
<dbReference type="PANTHER" id="PTHR12585">
    <property type="entry name" value="SCC1 / RAD21 FAMILY MEMBER"/>
    <property type="match status" value="1"/>
</dbReference>
<dbReference type="GO" id="GO:1990414">
    <property type="term" value="P:replication-born double-strand break repair via sister chromatid exchange"/>
    <property type="evidence" value="ECO:0007669"/>
    <property type="project" value="TreeGrafter"/>
</dbReference>
<keyword evidence="3" id="KW-0131">Cell cycle</keyword>
<dbReference type="GO" id="GO:0007059">
    <property type="term" value="P:chromosome segregation"/>
    <property type="evidence" value="ECO:0007669"/>
    <property type="project" value="UniProtKB-KW"/>
</dbReference>
<dbReference type="FunFam" id="1.10.10.580:FF:000002">
    <property type="entry name" value="Sister chromatid cohesion 1 protein 4"/>
    <property type="match status" value="1"/>
</dbReference>
<proteinExistence type="inferred from homology"/>
<evidence type="ECO:0000259" key="7">
    <source>
        <dbReference type="Pfam" id="PF04824"/>
    </source>
</evidence>
<dbReference type="GO" id="GO:0005634">
    <property type="term" value="C:nucleus"/>
    <property type="evidence" value="ECO:0007669"/>
    <property type="project" value="UniProtKB-SubCell"/>
</dbReference>
<evidence type="ECO:0000313" key="9">
    <source>
        <dbReference type="Proteomes" id="UP000325577"/>
    </source>
</evidence>
<keyword evidence="4" id="KW-0159">Chromosome partition</keyword>
<keyword evidence="3" id="KW-0498">Mitosis</keyword>
<comment type="subcellular location">
    <subcellularLocation>
        <location evidence="1">Nucleus</location>
    </subcellularLocation>
</comment>
<keyword evidence="3" id="KW-0132">Cell division</keyword>
<dbReference type="GO" id="GO:0007062">
    <property type="term" value="P:sister chromatid cohesion"/>
    <property type="evidence" value="ECO:0007669"/>
    <property type="project" value="InterPro"/>
</dbReference>
<gene>
    <name evidence="8" type="ORF">F0562_004529</name>
</gene>